<keyword evidence="2" id="KW-1185">Reference proteome</keyword>
<gene>
    <name evidence="1" type="ORF">KIN20_011654</name>
</gene>
<dbReference type="Proteomes" id="UP001196413">
    <property type="component" value="Unassembled WGS sequence"/>
</dbReference>
<sequence length="168" mass="19345">MLMFEETVSLQQVPCYTHVLDGPIPCPKRIKPSFLRGWLIGTRPVWVDSSTNLTHRRFLTTKSYPQSRIVASVAITRRHFHVDWKIAIDCRYAVWLLRRHMGICSKPFNRPFQDHARKQYNHGLFGAVRSIMHGNNYVGNTKFKSINTRRGATADQSWETNSATSLGS</sequence>
<dbReference type="EMBL" id="JAHQIW010002140">
    <property type="protein sequence ID" value="KAJ1354660.1"/>
    <property type="molecule type" value="Genomic_DNA"/>
</dbReference>
<comment type="caution">
    <text evidence="1">The sequence shown here is derived from an EMBL/GenBank/DDBJ whole genome shotgun (WGS) entry which is preliminary data.</text>
</comment>
<evidence type="ECO:0000313" key="2">
    <source>
        <dbReference type="Proteomes" id="UP001196413"/>
    </source>
</evidence>
<reference evidence="1" key="1">
    <citation type="submission" date="2021-06" db="EMBL/GenBank/DDBJ databases">
        <title>Parelaphostrongylus tenuis whole genome reference sequence.</title>
        <authorList>
            <person name="Garwood T.J."/>
            <person name="Larsen P.A."/>
            <person name="Fountain-Jones N.M."/>
            <person name="Garbe J.R."/>
            <person name="Macchietto M.G."/>
            <person name="Kania S.A."/>
            <person name="Gerhold R.W."/>
            <person name="Richards J.E."/>
            <person name="Wolf T.M."/>
        </authorList>
    </citation>
    <scope>NUCLEOTIDE SEQUENCE</scope>
    <source>
        <strain evidence="1">MNPRO001-30</strain>
        <tissue evidence="1">Meninges</tissue>
    </source>
</reference>
<name>A0AAD5M9S3_PARTN</name>
<organism evidence="1 2">
    <name type="scientific">Parelaphostrongylus tenuis</name>
    <name type="common">Meningeal worm</name>
    <dbReference type="NCBI Taxonomy" id="148309"/>
    <lineage>
        <taxon>Eukaryota</taxon>
        <taxon>Metazoa</taxon>
        <taxon>Ecdysozoa</taxon>
        <taxon>Nematoda</taxon>
        <taxon>Chromadorea</taxon>
        <taxon>Rhabditida</taxon>
        <taxon>Rhabditina</taxon>
        <taxon>Rhabditomorpha</taxon>
        <taxon>Strongyloidea</taxon>
        <taxon>Metastrongylidae</taxon>
        <taxon>Parelaphostrongylus</taxon>
    </lineage>
</organism>
<protein>
    <submittedName>
        <fullName evidence="1">Uncharacterized protein</fullName>
    </submittedName>
</protein>
<dbReference type="AlphaFoldDB" id="A0AAD5M9S3"/>
<evidence type="ECO:0000313" key="1">
    <source>
        <dbReference type="EMBL" id="KAJ1354660.1"/>
    </source>
</evidence>
<proteinExistence type="predicted"/>
<accession>A0AAD5M9S3</accession>